<comment type="caution">
    <text evidence="1">The sequence shown here is derived from an EMBL/GenBank/DDBJ whole genome shotgun (WGS) entry which is preliminary data.</text>
</comment>
<dbReference type="KEGG" id="crq:GCK72_015526"/>
<dbReference type="CTD" id="78776089"/>
<proteinExistence type="predicted"/>
<dbReference type="RefSeq" id="XP_053585711.1">
    <property type="nucleotide sequence ID" value="XM_053730939.1"/>
</dbReference>
<dbReference type="EMBL" id="WUAV01000004">
    <property type="protein sequence ID" value="KAF1759066.1"/>
    <property type="molecule type" value="Genomic_DNA"/>
</dbReference>
<evidence type="ECO:0000313" key="1">
    <source>
        <dbReference type="EMBL" id="KAF1759066.1"/>
    </source>
</evidence>
<dbReference type="GeneID" id="78776089"/>
<dbReference type="Proteomes" id="UP000483820">
    <property type="component" value="Chromosome IV"/>
</dbReference>
<dbReference type="InterPro" id="IPR036397">
    <property type="entry name" value="RNaseH_sf"/>
</dbReference>
<reference evidence="1 2" key="1">
    <citation type="submission" date="2019-12" db="EMBL/GenBank/DDBJ databases">
        <title>Chromosome-level assembly of the Caenorhabditis remanei genome.</title>
        <authorList>
            <person name="Teterina A.A."/>
            <person name="Willis J.H."/>
            <person name="Phillips P.C."/>
        </authorList>
    </citation>
    <scope>NUCLEOTIDE SEQUENCE [LARGE SCALE GENOMIC DNA]</scope>
    <source>
        <strain evidence="1 2">PX506</strain>
        <tissue evidence="1">Whole organism</tissue>
    </source>
</reference>
<accession>A0A6A5GWS4</accession>
<evidence type="ECO:0000313" key="2">
    <source>
        <dbReference type="Proteomes" id="UP000483820"/>
    </source>
</evidence>
<dbReference type="AlphaFoldDB" id="A0A6A5GWS4"/>
<sequence>MTSFLRQAKLNDIITLDSYALTETSSSTSSVRLVDSLKYLTMSLSAVEKASKVDSVKGDFPVLFIKEENFDYVGPIPDNIPSSVRKELVEYLAKAREQGQTKRHSRKNG</sequence>
<dbReference type="Gene3D" id="3.30.420.10">
    <property type="entry name" value="Ribonuclease H-like superfamily/Ribonuclease H"/>
    <property type="match status" value="1"/>
</dbReference>
<protein>
    <submittedName>
        <fullName evidence="1">Uncharacterized protein</fullName>
    </submittedName>
</protein>
<dbReference type="GO" id="GO:0003676">
    <property type="term" value="F:nucleic acid binding"/>
    <property type="evidence" value="ECO:0007669"/>
    <property type="project" value="InterPro"/>
</dbReference>
<organism evidence="1 2">
    <name type="scientific">Caenorhabditis remanei</name>
    <name type="common">Caenorhabditis vulgaris</name>
    <dbReference type="NCBI Taxonomy" id="31234"/>
    <lineage>
        <taxon>Eukaryota</taxon>
        <taxon>Metazoa</taxon>
        <taxon>Ecdysozoa</taxon>
        <taxon>Nematoda</taxon>
        <taxon>Chromadorea</taxon>
        <taxon>Rhabditida</taxon>
        <taxon>Rhabditina</taxon>
        <taxon>Rhabditomorpha</taxon>
        <taxon>Rhabditoidea</taxon>
        <taxon>Rhabditidae</taxon>
        <taxon>Peloderinae</taxon>
        <taxon>Caenorhabditis</taxon>
    </lineage>
</organism>
<name>A0A6A5GWS4_CAERE</name>
<gene>
    <name evidence="1" type="ORF">GCK72_015526</name>
</gene>